<feature type="chain" id="PRO_5045406232" evidence="1">
    <location>
        <begin position="23"/>
        <end position="177"/>
    </location>
</feature>
<evidence type="ECO:0000256" key="1">
    <source>
        <dbReference type="SAM" id="SignalP"/>
    </source>
</evidence>
<dbReference type="PROSITE" id="PS51257">
    <property type="entry name" value="PROKAR_LIPOPROTEIN"/>
    <property type="match status" value="1"/>
</dbReference>
<proteinExistence type="predicted"/>
<accession>A0ABT2M7I9</accession>
<protein>
    <submittedName>
        <fullName evidence="2">DUF3558 domain-containing protein</fullName>
    </submittedName>
</protein>
<sequence>MLLRVGSIAVAAVTAMMTVASCSQTVGGTAERAQPTVPDPDRSYGYVDDRCGLLQDTSVQEVMGAEHIVRPYSGAVCQYVLSRDTQNIDVIFSWFESGNVDRERDLAAERGATITDTVVERHQAFLARRDTNGVACSATAAAGTGVLSWWVQLRDQSNGDPCRDAERLLSATLQADL</sequence>
<evidence type="ECO:0000313" key="2">
    <source>
        <dbReference type="EMBL" id="MCT7658234.1"/>
    </source>
</evidence>
<dbReference type="Proteomes" id="UP001206639">
    <property type="component" value="Unassembled WGS sequence"/>
</dbReference>
<dbReference type="RefSeq" id="WP_260992299.1">
    <property type="nucleotide sequence ID" value="NZ_JAODWD010000002.1"/>
</dbReference>
<dbReference type="Pfam" id="PF12079">
    <property type="entry name" value="DUF3558"/>
    <property type="match status" value="1"/>
</dbReference>
<evidence type="ECO:0000313" key="3">
    <source>
        <dbReference type="Proteomes" id="UP001206639"/>
    </source>
</evidence>
<keyword evidence="3" id="KW-1185">Reference proteome</keyword>
<dbReference type="EMBL" id="JAODWD010000002">
    <property type="protein sequence ID" value="MCT7658234.1"/>
    <property type="molecule type" value="Genomic_DNA"/>
</dbReference>
<name>A0ABT2M7I9_9MYCO</name>
<comment type="caution">
    <text evidence="2">The sequence shown here is derived from an EMBL/GenBank/DDBJ whole genome shotgun (WGS) entry which is preliminary data.</text>
</comment>
<gene>
    <name evidence="2" type="ORF">N4S67_07340</name>
</gene>
<keyword evidence="1" id="KW-0732">Signal</keyword>
<feature type="signal peptide" evidence="1">
    <location>
        <begin position="1"/>
        <end position="22"/>
    </location>
</feature>
<organism evidence="2 3">
    <name type="scientific">Mycobacterium deserti</name>
    <dbReference type="NCBI Taxonomy" id="2978347"/>
    <lineage>
        <taxon>Bacteria</taxon>
        <taxon>Bacillati</taxon>
        <taxon>Actinomycetota</taxon>
        <taxon>Actinomycetes</taxon>
        <taxon>Mycobacteriales</taxon>
        <taxon>Mycobacteriaceae</taxon>
        <taxon>Mycobacterium</taxon>
    </lineage>
</organism>
<dbReference type="InterPro" id="IPR024520">
    <property type="entry name" value="DUF3558"/>
</dbReference>
<reference evidence="3" key="1">
    <citation type="submission" date="2023-07" db="EMBL/GenBank/DDBJ databases">
        <authorList>
            <person name="Deng Y."/>
            <person name="Zhang Y.-Q."/>
        </authorList>
    </citation>
    <scope>NUCLEOTIDE SEQUENCE [LARGE SCALE GENOMIC DNA]</scope>
    <source>
        <strain evidence="3">CPCC 205710</strain>
    </source>
</reference>